<evidence type="ECO:0000313" key="7">
    <source>
        <dbReference type="Proteomes" id="UP000034392"/>
    </source>
</evidence>
<dbReference type="EMBL" id="CP011453">
    <property type="protein sequence ID" value="AKH44356.1"/>
    <property type="molecule type" value="Genomic_DNA"/>
</dbReference>
<proteinExistence type="inferred from homology"/>
<dbReference type="InterPro" id="IPR012132">
    <property type="entry name" value="GMC_OxRdtase"/>
</dbReference>
<dbReference type="GO" id="GO:0050660">
    <property type="term" value="F:flavin adenine dinucleotide binding"/>
    <property type="evidence" value="ECO:0007669"/>
    <property type="project" value="InterPro"/>
</dbReference>
<evidence type="ECO:0000256" key="2">
    <source>
        <dbReference type="ARBA" id="ARBA00010790"/>
    </source>
</evidence>
<dbReference type="PATRIC" id="fig|1267766.3.peg.3358"/>
<evidence type="ECO:0000256" key="4">
    <source>
        <dbReference type="ARBA" id="ARBA00022827"/>
    </source>
</evidence>
<sequence length="552" mass="59748">MTRRFDYIVIGSGSAGSVLANRLSADPRISVALIEAGPSDRKWPVNIKTVMPVGNIFLIPHARYNWQQQLSGGDAIDGRVIGFPRGKLFGGCSAINGGVYIRGQEEDYAGWVQSGNPGWGWEDVLPVFKRLENYHGPDKPWHGKGAELDVEKPASCNPITTAIIEAAAQAGHYRNDDFASERKDGFGRYDLNQRRGTRLSAARAFLHPALGRANLTVFEETLVRRIIIEDGRAIGIEIERNGKRGILNADCEVLVSAGATNSPHLLMLSGIGERDALAAAGVDTKHDLPGVGAHLQDHPTVHLSVENPSGESYAMSRSSLMRNALAPFNYLLRRRGMFASNVAECGGFVSMDGSGRPDIQMTFLVGLKGNARVVPSDHGFMALIQLLRPNSEGRVRLASNRPEDKPVIEPNFFDDPRDMATLIAGFREARRIFDQPALAAMRGKELEPGAEHASDAELDAALRKIVNTAYHPTGTCKMGPATDPLAVVDQRLRVHGIAGLRVIDASVMPSIISGNTSAPTMMIAQRAADFILEERAMPGGKLSPLAATEFQP</sequence>
<evidence type="ECO:0000256" key="3">
    <source>
        <dbReference type="ARBA" id="ARBA00022630"/>
    </source>
</evidence>
<dbReference type="Gene3D" id="3.50.50.60">
    <property type="entry name" value="FAD/NAD(P)-binding domain"/>
    <property type="match status" value="1"/>
</dbReference>
<dbReference type="GO" id="GO:0016614">
    <property type="term" value="F:oxidoreductase activity, acting on CH-OH group of donors"/>
    <property type="evidence" value="ECO:0007669"/>
    <property type="project" value="InterPro"/>
</dbReference>
<feature type="binding site" evidence="5">
    <location>
        <begin position="96"/>
        <end position="99"/>
    </location>
    <ligand>
        <name>FAD</name>
        <dbReference type="ChEBI" id="CHEBI:57692"/>
    </ligand>
</feature>
<organism evidence="6 7">
    <name type="scientific">Croceibacterium atlanticum</name>
    <dbReference type="NCBI Taxonomy" id="1267766"/>
    <lineage>
        <taxon>Bacteria</taxon>
        <taxon>Pseudomonadati</taxon>
        <taxon>Pseudomonadota</taxon>
        <taxon>Alphaproteobacteria</taxon>
        <taxon>Sphingomonadales</taxon>
        <taxon>Erythrobacteraceae</taxon>
        <taxon>Croceibacterium</taxon>
    </lineage>
</organism>
<dbReference type="Pfam" id="PF05199">
    <property type="entry name" value="GMC_oxred_C"/>
    <property type="match status" value="1"/>
</dbReference>
<reference evidence="6" key="1">
    <citation type="submission" date="2015-08" db="EMBL/GenBank/DDBJ databases">
        <title>The complete genome of Altererythrobacter atlanticus strain 26DY36.</title>
        <authorList>
            <person name="Wu Y.-H."/>
            <person name="Cheng H."/>
            <person name="Wu X.-W."/>
        </authorList>
    </citation>
    <scope>NUCLEOTIDE SEQUENCE</scope>
    <source>
        <strain evidence="6">26DY36</strain>
        <plasmid evidence="6">unnamed</plasmid>
    </source>
</reference>
<comment type="similarity">
    <text evidence="2">Belongs to the GMC oxidoreductase family.</text>
</comment>
<dbReference type="PIRSF" id="PIRSF000137">
    <property type="entry name" value="Alcohol_oxidase"/>
    <property type="match status" value="1"/>
</dbReference>
<dbReference type="KEGG" id="aay:WYH_03337"/>
<dbReference type="AlphaFoldDB" id="A0A0F7KYM8"/>
<dbReference type="PROSITE" id="PS00624">
    <property type="entry name" value="GMC_OXRED_2"/>
    <property type="match status" value="1"/>
</dbReference>
<dbReference type="OrthoDB" id="9785276at2"/>
<dbReference type="PANTHER" id="PTHR11552:SF147">
    <property type="entry name" value="CHOLINE DEHYDROGENASE, MITOCHONDRIAL"/>
    <property type="match status" value="1"/>
</dbReference>
<dbReference type="SUPFAM" id="SSF51905">
    <property type="entry name" value="FAD/NAD(P)-binding domain"/>
    <property type="match status" value="1"/>
</dbReference>
<name>A0A0F7KYM8_9SPHN</name>
<dbReference type="InterPro" id="IPR000172">
    <property type="entry name" value="GMC_OxRdtase_N"/>
</dbReference>
<gene>
    <name evidence="6" type="primary">alkJ_4</name>
    <name evidence="6" type="ORF">WYH_03337</name>
</gene>
<dbReference type="PANTHER" id="PTHR11552">
    <property type="entry name" value="GLUCOSE-METHANOL-CHOLINE GMC OXIDOREDUCTASE"/>
    <property type="match status" value="1"/>
</dbReference>
<dbReference type="Proteomes" id="UP000034392">
    <property type="component" value="Plasmid unnamed"/>
</dbReference>
<keyword evidence="4 5" id="KW-0274">FAD</keyword>
<dbReference type="InterPro" id="IPR036188">
    <property type="entry name" value="FAD/NAD-bd_sf"/>
</dbReference>
<keyword evidence="6" id="KW-0560">Oxidoreductase</keyword>
<geneLocation type="plasmid" evidence="6 7">
    <name>unnamed</name>
</geneLocation>
<dbReference type="SUPFAM" id="SSF54373">
    <property type="entry name" value="FAD-linked reductases, C-terminal domain"/>
    <property type="match status" value="1"/>
</dbReference>
<protein>
    <submittedName>
        <fullName evidence="6">Alcohol dehydrogenase</fullName>
        <ecNumber evidence="6">1.1.99.-</ecNumber>
    </submittedName>
</protein>
<dbReference type="EC" id="1.1.99.-" evidence="6"/>
<evidence type="ECO:0000313" key="6">
    <source>
        <dbReference type="EMBL" id="AKH44356.1"/>
    </source>
</evidence>
<keyword evidence="3" id="KW-0285">Flavoprotein</keyword>
<dbReference type="RefSeq" id="WP_046905322.1">
    <property type="nucleotide sequence ID" value="NZ_CP011453.2"/>
</dbReference>
<keyword evidence="7" id="KW-1185">Reference proteome</keyword>
<dbReference type="Pfam" id="PF00732">
    <property type="entry name" value="GMC_oxred_N"/>
    <property type="match status" value="1"/>
</dbReference>
<dbReference type="Gene3D" id="3.30.410.40">
    <property type="match status" value="1"/>
</dbReference>
<feature type="binding site" evidence="5">
    <location>
        <position position="223"/>
    </location>
    <ligand>
        <name>FAD</name>
        <dbReference type="ChEBI" id="CHEBI:57692"/>
    </ligand>
</feature>
<evidence type="ECO:0000256" key="1">
    <source>
        <dbReference type="ARBA" id="ARBA00001974"/>
    </source>
</evidence>
<keyword evidence="6" id="KW-0614">Plasmid</keyword>
<dbReference type="InterPro" id="IPR007867">
    <property type="entry name" value="GMC_OxRtase_C"/>
</dbReference>
<accession>A0A0F7KYM8</accession>
<comment type="cofactor">
    <cofactor evidence="1 5">
        <name>FAD</name>
        <dbReference type="ChEBI" id="CHEBI:57692"/>
    </cofactor>
</comment>
<evidence type="ECO:0000256" key="5">
    <source>
        <dbReference type="PIRSR" id="PIRSR000137-2"/>
    </source>
</evidence>